<dbReference type="Pfam" id="PF00593">
    <property type="entry name" value="TonB_dep_Rec_b-barrel"/>
    <property type="match status" value="1"/>
</dbReference>
<evidence type="ECO:0000313" key="13">
    <source>
        <dbReference type="EMBL" id="TFU89594.1"/>
    </source>
</evidence>
<protein>
    <submittedName>
        <fullName evidence="13">SusC/RagA family TonB-linked outer membrane protein</fullName>
    </submittedName>
</protein>
<evidence type="ECO:0000259" key="12">
    <source>
        <dbReference type="Pfam" id="PF07715"/>
    </source>
</evidence>
<dbReference type="InterPro" id="IPR036942">
    <property type="entry name" value="Beta-barrel_TonB_sf"/>
</dbReference>
<gene>
    <name evidence="13" type="ORF">E4T88_06145</name>
</gene>
<dbReference type="InterPro" id="IPR008969">
    <property type="entry name" value="CarboxyPept-like_regulatory"/>
</dbReference>
<dbReference type="InterPro" id="IPR023996">
    <property type="entry name" value="TonB-dep_OMP_SusC/RagA"/>
</dbReference>
<dbReference type="Gene3D" id="2.40.170.20">
    <property type="entry name" value="TonB-dependent receptor, beta-barrel domain"/>
    <property type="match status" value="1"/>
</dbReference>
<evidence type="ECO:0000259" key="11">
    <source>
        <dbReference type="Pfam" id="PF00593"/>
    </source>
</evidence>
<dbReference type="GO" id="GO:0015344">
    <property type="term" value="F:siderophore uptake transmembrane transporter activity"/>
    <property type="evidence" value="ECO:0007669"/>
    <property type="project" value="TreeGrafter"/>
</dbReference>
<dbReference type="Proteomes" id="UP000298285">
    <property type="component" value="Unassembled WGS sequence"/>
</dbReference>
<evidence type="ECO:0000256" key="5">
    <source>
        <dbReference type="ARBA" id="ARBA00023077"/>
    </source>
</evidence>
<dbReference type="Gene3D" id="2.60.40.1120">
    <property type="entry name" value="Carboxypeptidase-like, regulatory domain"/>
    <property type="match status" value="1"/>
</dbReference>
<keyword evidence="3 8" id="KW-1134">Transmembrane beta strand</keyword>
<dbReference type="Pfam" id="PF07715">
    <property type="entry name" value="Plug"/>
    <property type="match status" value="1"/>
</dbReference>
<sequence length="1134" mass="125172">MNDYLKERKVGKGIFKILLLCSILFCSFTIVQAQTVTGVVKDANNEPIIGASVAVKGTTTGTLTDTEGSYKISAGTNSVLVFSFIGYTSKEVPVGSQKVINVTLEESSQQLDEVVVTALGMKRSTKALGYAMTELKGDDLANNSNNPIDALQGKVAGLEISGSDGGMFGSSKIQLRGIPTLNGVNRPIYVVDNVILSNSNADAGDADWSSGANDWGNELKNLNPSDFETVSVLKGAAATALYGSRGLFGAIVITTKSGKATKGFGVTFNQSFGIDHVYKQPDLQNVYGVGALSGYVDYGKTNSSGGYYGWDNQHQFKYNGDGKAMFNDWGMGYGPRFDGSAILGYDNEETTYRAIKNNYKDMYNLGFTTNSNLTVQGGNDKTTFYTSLAYRHQTGTLPNNEFNRLTLLTKASHKISDKVMLDASVNFGKSNPKNVQPNVGEYFASGTFTREYDPSYYRNKYKGTHGGLANSSYDDKYGNVPGRDLWWSIYENNTTQEEVSIRPSLALTVDILDWLKFKTEGNYNYYYTNRETKNPNSGYARTYDGGNGYYAMTSTKKRQTNLNASVLWDKPLNADFNFTGFLRGEYYDNWQSYMTTSTDGGLVVPDLYFIKNSVKAAKTEAYTLGTKRMFSVAGQVGVSWKNKLYLDVTGRNDWSSSLVYSDGTGNFSYFYPSVNGSAILSELLTLPEWVSFAKVRASWAQVGNDTDPYSLNNAYFLRTTVMGDRYISSLQIENQDGVDILISKNLKPERKNAWEVGLDWRFFNNRIGVDATYYKENTKNQIMTIAVPEVSGISRQIVNAGNIQNSGIELALHTVPIESKDWQWEVDFTYTRNRNKIVSLHENVADYISLKGNTNYGNYRVGSVAKVGAEYGLLMTDSKPKIDEATGLEVLTWSNGRRMAYAQRSGKEEIIGSVNPDFLGSVSTTLRYKKMSLRVGLDMRFGGYVASYNSRYGTAYGFTESSLAYSDASHGGVSWQSKFDGMTYTDGYIPQGIFPAGTVINQPNGGTYTVAAGGETFQDLYDRGLVEPVHASAWTYFRNSWGQGVVNDDWFKKLNYIALREISFNYACPTTFANKLGARALSVGITGRNLGYLLNSMPNHENPEGLRGTSAAEFRYRSFAGFTASYMLNISATF</sequence>
<comment type="caution">
    <text evidence="13">The sequence shown here is derived from an EMBL/GenBank/DDBJ whole genome shotgun (WGS) entry which is preliminary data.</text>
</comment>
<evidence type="ECO:0000256" key="2">
    <source>
        <dbReference type="ARBA" id="ARBA00022448"/>
    </source>
</evidence>
<evidence type="ECO:0000256" key="10">
    <source>
        <dbReference type="SAM" id="SignalP"/>
    </source>
</evidence>
<organism evidence="13 14">
    <name type="scientific">Dysgonomonas mossii</name>
    <dbReference type="NCBI Taxonomy" id="163665"/>
    <lineage>
        <taxon>Bacteria</taxon>
        <taxon>Pseudomonadati</taxon>
        <taxon>Bacteroidota</taxon>
        <taxon>Bacteroidia</taxon>
        <taxon>Bacteroidales</taxon>
        <taxon>Dysgonomonadaceae</taxon>
        <taxon>Dysgonomonas</taxon>
    </lineage>
</organism>
<proteinExistence type="inferred from homology"/>
<reference evidence="13 14" key="1">
    <citation type="submission" date="2019-03" db="EMBL/GenBank/DDBJ databases">
        <title>Diversity of the mouse oral microbiome.</title>
        <authorList>
            <person name="Joseph S."/>
            <person name="Aduse-Opoku J."/>
            <person name="Curtis M."/>
            <person name="Wade W."/>
            <person name="Hashim A."/>
        </authorList>
    </citation>
    <scope>NUCLEOTIDE SEQUENCE [LARGE SCALE GENOMIC DNA]</scope>
    <source>
        <strain evidence="13 14">P11</strain>
    </source>
</reference>
<feature type="chain" id="PRO_5021458564" evidence="10">
    <location>
        <begin position="34"/>
        <end position="1134"/>
    </location>
</feature>
<dbReference type="PROSITE" id="PS52016">
    <property type="entry name" value="TONB_DEPENDENT_REC_3"/>
    <property type="match status" value="1"/>
</dbReference>
<keyword evidence="7 8" id="KW-0998">Cell outer membrane</keyword>
<evidence type="ECO:0000256" key="9">
    <source>
        <dbReference type="RuleBase" id="RU003357"/>
    </source>
</evidence>
<comment type="similarity">
    <text evidence="8 9">Belongs to the TonB-dependent receptor family.</text>
</comment>
<evidence type="ECO:0000256" key="4">
    <source>
        <dbReference type="ARBA" id="ARBA00022692"/>
    </source>
</evidence>
<dbReference type="SUPFAM" id="SSF49464">
    <property type="entry name" value="Carboxypeptidase regulatory domain-like"/>
    <property type="match status" value="1"/>
</dbReference>
<dbReference type="SUPFAM" id="SSF56935">
    <property type="entry name" value="Porins"/>
    <property type="match status" value="1"/>
</dbReference>
<evidence type="ECO:0000256" key="3">
    <source>
        <dbReference type="ARBA" id="ARBA00022452"/>
    </source>
</evidence>
<keyword evidence="5 9" id="KW-0798">TonB box</keyword>
<accession>A0A4Y9IPD4</accession>
<evidence type="ECO:0000256" key="8">
    <source>
        <dbReference type="PROSITE-ProRule" id="PRU01360"/>
    </source>
</evidence>
<keyword evidence="4 8" id="KW-0812">Transmembrane</keyword>
<evidence type="ECO:0000256" key="7">
    <source>
        <dbReference type="ARBA" id="ARBA00023237"/>
    </source>
</evidence>
<dbReference type="PANTHER" id="PTHR30069">
    <property type="entry name" value="TONB-DEPENDENT OUTER MEMBRANE RECEPTOR"/>
    <property type="match status" value="1"/>
</dbReference>
<dbReference type="InterPro" id="IPR037066">
    <property type="entry name" value="Plug_dom_sf"/>
</dbReference>
<evidence type="ECO:0000256" key="6">
    <source>
        <dbReference type="ARBA" id="ARBA00023136"/>
    </source>
</evidence>
<dbReference type="OrthoDB" id="9768177at2"/>
<dbReference type="Pfam" id="PF13715">
    <property type="entry name" value="CarbopepD_reg_2"/>
    <property type="match status" value="1"/>
</dbReference>
<dbReference type="GO" id="GO:0009279">
    <property type="term" value="C:cell outer membrane"/>
    <property type="evidence" value="ECO:0007669"/>
    <property type="project" value="UniProtKB-SubCell"/>
</dbReference>
<dbReference type="FunFam" id="2.60.40.1120:FF:000003">
    <property type="entry name" value="Outer membrane protein Omp121"/>
    <property type="match status" value="1"/>
</dbReference>
<dbReference type="InterPro" id="IPR000531">
    <property type="entry name" value="Beta-barrel_TonB"/>
</dbReference>
<comment type="subcellular location">
    <subcellularLocation>
        <location evidence="1 8">Cell outer membrane</location>
        <topology evidence="1 8">Multi-pass membrane protein</topology>
    </subcellularLocation>
</comment>
<evidence type="ECO:0000313" key="14">
    <source>
        <dbReference type="Proteomes" id="UP000298285"/>
    </source>
</evidence>
<dbReference type="NCBIfam" id="TIGR04056">
    <property type="entry name" value="OMP_RagA_SusC"/>
    <property type="match status" value="1"/>
</dbReference>
<dbReference type="InterPro" id="IPR039426">
    <property type="entry name" value="TonB-dep_rcpt-like"/>
</dbReference>
<feature type="signal peptide" evidence="10">
    <location>
        <begin position="1"/>
        <end position="33"/>
    </location>
</feature>
<dbReference type="RefSeq" id="WP_135104599.1">
    <property type="nucleotide sequence ID" value="NZ_JADGKW010000002.1"/>
</dbReference>
<dbReference type="GO" id="GO:0044718">
    <property type="term" value="P:siderophore transmembrane transport"/>
    <property type="evidence" value="ECO:0007669"/>
    <property type="project" value="TreeGrafter"/>
</dbReference>
<evidence type="ECO:0000256" key="1">
    <source>
        <dbReference type="ARBA" id="ARBA00004571"/>
    </source>
</evidence>
<feature type="domain" description="TonB-dependent receptor-like beta-barrel" evidence="11">
    <location>
        <begin position="452"/>
        <end position="864"/>
    </location>
</feature>
<keyword evidence="6 8" id="KW-0472">Membrane</keyword>
<dbReference type="AlphaFoldDB" id="A0A4Y9IPD4"/>
<dbReference type="InterPro" id="IPR012910">
    <property type="entry name" value="Plug_dom"/>
</dbReference>
<dbReference type="Gene3D" id="2.170.130.10">
    <property type="entry name" value="TonB-dependent receptor, plug domain"/>
    <property type="match status" value="1"/>
</dbReference>
<dbReference type="EMBL" id="SPPK01000002">
    <property type="protein sequence ID" value="TFU89594.1"/>
    <property type="molecule type" value="Genomic_DNA"/>
</dbReference>
<keyword evidence="2 8" id="KW-0813">Transport</keyword>
<keyword evidence="10" id="KW-0732">Signal</keyword>
<name>A0A4Y9IPD4_9BACT</name>
<dbReference type="PANTHER" id="PTHR30069:SF50">
    <property type="entry name" value="TONB-DEPENDENT RECEPTOR HI_1217-RELATED"/>
    <property type="match status" value="1"/>
</dbReference>
<feature type="domain" description="TonB-dependent receptor plug" evidence="12">
    <location>
        <begin position="130"/>
        <end position="249"/>
    </location>
</feature>